<evidence type="ECO:0000256" key="1">
    <source>
        <dbReference type="SAM" id="SignalP"/>
    </source>
</evidence>
<evidence type="ECO:0000313" key="2">
    <source>
        <dbReference type="EMBL" id="PQP20422.1"/>
    </source>
</evidence>
<evidence type="ECO:0008006" key="4">
    <source>
        <dbReference type="Google" id="ProtNLM"/>
    </source>
</evidence>
<organism evidence="2 3">
    <name type="scientific">Burkholderia cepacia</name>
    <name type="common">Pseudomonas cepacia</name>
    <dbReference type="NCBI Taxonomy" id="292"/>
    <lineage>
        <taxon>Bacteria</taxon>
        <taxon>Pseudomonadati</taxon>
        <taxon>Pseudomonadota</taxon>
        <taxon>Betaproteobacteria</taxon>
        <taxon>Burkholderiales</taxon>
        <taxon>Burkholderiaceae</taxon>
        <taxon>Burkholderia</taxon>
        <taxon>Burkholderia cepacia complex</taxon>
    </lineage>
</organism>
<evidence type="ECO:0000313" key="3">
    <source>
        <dbReference type="Proteomes" id="UP000238206"/>
    </source>
</evidence>
<accession>A0A2S8J1F6</accession>
<gene>
    <name evidence="2" type="ORF">C5615_06440</name>
</gene>
<name>A0A2S8J1F6_BURCE</name>
<proteinExistence type="predicted"/>
<feature type="chain" id="PRO_5015460564" description="Lipoprotein" evidence="1">
    <location>
        <begin position="19"/>
        <end position="153"/>
    </location>
</feature>
<dbReference type="EMBL" id="PUIQ01000006">
    <property type="protein sequence ID" value="PQP20422.1"/>
    <property type="molecule type" value="Genomic_DNA"/>
</dbReference>
<comment type="caution">
    <text evidence="2">The sequence shown here is derived from an EMBL/GenBank/DDBJ whole genome shotgun (WGS) entry which is preliminary data.</text>
</comment>
<feature type="signal peptide" evidence="1">
    <location>
        <begin position="1"/>
        <end position="18"/>
    </location>
</feature>
<dbReference type="Proteomes" id="UP000238206">
    <property type="component" value="Unassembled WGS sequence"/>
</dbReference>
<keyword evidence="1" id="KW-0732">Signal</keyword>
<sequence>MKQRWLAVGVALALSACAGEEHTAAFRKKETQLLETRQTALLRCATQSECDRAWNRTRDFIERRSSTRITRSGPDLIETAQSHLAGNVYLWASRAASADGSATIRLKAMCKGMYDSNGGPGWQYDGCAAKILEIQEGFRSLQEPSSAQGTPPR</sequence>
<dbReference type="AlphaFoldDB" id="A0A2S8J1F6"/>
<reference evidence="2 3" key="1">
    <citation type="submission" date="2018-02" db="EMBL/GenBank/DDBJ databases">
        <title>Draft genome sequencing of Burkholderia cepacia Y14-15.</title>
        <authorList>
            <person name="Zheng B.-X."/>
        </authorList>
    </citation>
    <scope>NUCLEOTIDE SEQUENCE [LARGE SCALE GENOMIC DNA]</scope>
    <source>
        <strain evidence="2 3">Y14-15</strain>
    </source>
</reference>
<dbReference type="PROSITE" id="PS51257">
    <property type="entry name" value="PROKAR_LIPOPROTEIN"/>
    <property type="match status" value="1"/>
</dbReference>
<protein>
    <recommendedName>
        <fullName evidence="4">Lipoprotein</fullName>
    </recommendedName>
</protein>